<name>D0SB19_ACIJO</name>
<reference evidence="2" key="1">
    <citation type="journal article" date="2012" name="PLoS ONE">
        <title>The success of Acinetobacter species; genetic, metabolic and virulence attributes.</title>
        <authorList>
            <person name="Peleg A.Y."/>
            <person name="de Breij A."/>
            <person name="Adams M.D."/>
            <person name="Cerqueira G.M."/>
            <person name="Mocali S."/>
            <person name="Galardini M."/>
            <person name="Nibbering P.H."/>
            <person name="Earl A.M."/>
            <person name="Ward D.V."/>
            <person name="Paterson D.L."/>
            <person name="Seifert H."/>
            <person name="Dijkshoorn L."/>
        </authorList>
    </citation>
    <scope>NUCLEOTIDE SEQUENCE [LARGE SCALE GENOMIC DNA]</scope>
    <source>
        <strain evidence="2">SH046</strain>
    </source>
</reference>
<dbReference type="EMBL" id="GG704965">
    <property type="protein sequence ID" value="EEY96351.1"/>
    <property type="molecule type" value="Genomic_DNA"/>
</dbReference>
<organism evidence="1 2">
    <name type="scientific">Acinetobacter johnsonii SH046</name>
    <dbReference type="NCBI Taxonomy" id="575586"/>
    <lineage>
        <taxon>Bacteria</taxon>
        <taxon>Pseudomonadati</taxon>
        <taxon>Pseudomonadota</taxon>
        <taxon>Gammaproteobacteria</taxon>
        <taxon>Moraxellales</taxon>
        <taxon>Moraxellaceae</taxon>
        <taxon>Acinetobacter</taxon>
    </lineage>
</organism>
<dbReference type="eggNOG" id="ENOG5030TPN">
    <property type="taxonomic scope" value="Bacteria"/>
</dbReference>
<evidence type="ECO:0000313" key="2">
    <source>
        <dbReference type="Proteomes" id="UP000012047"/>
    </source>
</evidence>
<protein>
    <submittedName>
        <fullName evidence="1">Uncharacterized protein</fullName>
    </submittedName>
</protein>
<accession>D0SB19</accession>
<dbReference type="RefSeq" id="WP_005400267.1">
    <property type="nucleotide sequence ID" value="NZ_GG704965.1"/>
</dbReference>
<gene>
    <name evidence="1" type="ORF">HMPREF0016_01042</name>
</gene>
<sequence>MLNTFFAKRDLEQYAVYNSLAMIDSYFSRLEHILVLALPFSKNNKEYDIKKFIGEFWSKKYSEVFDLNNQDSKRIHDELNLIKEKYRNTFAHGGFEKKGQSFHFHLENYGVVPATMSDYKNSVHFNFIPLNESEFENICLFFDVVDNFFKENLEASWMFCNSGLDLIMDDESLSRLLKKAEDLEVFRNWLDSENERLSNYINADY</sequence>
<dbReference type="AlphaFoldDB" id="D0SB19"/>
<dbReference type="Proteomes" id="UP000012047">
    <property type="component" value="Unassembled WGS sequence"/>
</dbReference>
<dbReference type="HOGENOM" id="CLU_1607321_0_0_6"/>
<evidence type="ECO:0000313" key="1">
    <source>
        <dbReference type="EMBL" id="EEY96351.1"/>
    </source>
</evidence>
<proteinExistence type="predicted"/>